<name>A0A8J5L2P6_ZINOF</name>
<dbReference type="SMART" id="SM00331">
    <property type="entry name" value="PP2C_SIG"/>
    <property type="match status" value="1"/>
</dbReference>
<evidence type="ECO:0000256" key="10">
    <source>
        <dbReference type="ARBA" id="ARBA00047761"/>
    </source>
</evidence>
<dbReference type="EC" id="3.1.3.16" evidence="4"/>
<dbReference type="Pfam" id="PF00481">
    <property type="entry name" value="PP2C"/>
    <property type="match status" value="1"/>
</dbReference>
<dbReference type="GO" id="GO:0004722">
    <property type="term" value="F:protein serine/threonine phosphatase activity"/>
    <property type="evidence" value="ECO:0007669"/>
    <property type="project" value="UniProtKB-EC"/>
</dbReference>
<dbReference type="InterPro" id="IPR015655">
    <property type="entry name" value="PP2C"/>
</dbReference>
<accession>A0A8J5L2P6</accession>
<dbReference type="PROSITE" id="PS01032">
    <property type="entry name" value="PPM_1"/>
    <property type="match status" value="1"/>
</dbReference>
<evidence type="ECO:0000256" key="5">
    <source>
        <dbReference type="ARBA" id="ARBA00022723"/>
    </source>
</evidence>
<dbReference type="AlphaFoldDB" id="A0A8J5L2P6"/>
<keyword evidence="6 12" id="KW-0378">Hydrolase</keyword>
<evidence type="ECO:0000256" key="3">
    <source>
        <dbReference type="ARBA" id="ARBA00006702"/>
    </source>
</evidence>
<feature type="signal peptide" evidence="13">
    <location>
        <begin position="1"/>
        <end position="21"/>
    </location>
</feature>
<keyword evidence="13" id="KW-0732">Signal</keyword>
<evidence type="ECO:0000256" key="11">
    <source>
        <dbReference type="ARBA" id="ARBA00048336"/>
    </source>
</evidence>
<dbReference type="PANTHER" id="PTHR47992">
    <property type="entry name" value="PROTEIN PHOSPHATASE"/>
    <property type="match status" value="1"/>
</dbReference>
<evidence type="ECO:0000256" key="12">
    <source>
        <dbReference type="RuleBase" id="RU003465"/>
    </source>
</evidence>
<dbReference type="Gene3D" id="3.60.40.10">
    <property type="entry name" value="PPM-type phosphatase domain"/>
    <property type="match status" value="1"/>
</dbReference>
<comment type="caution">
    <text evidence="15">The sequence shown here is derived from an EMBL/GenBank/DDBJ whole genome shotgun (WGS) entry which is preliminary data.</text>
</comment>
<evidence type="ECO:0000256" key="1">
    <source>
        <dbReference type="ARBA" id="ARBA00001936"/>
    </source>
</evidence>
<keyword evidence="5" id="KW-0479">Metal-binding</keyword>
<comment type="cofactor">
    <cofactor evidence="2">
        <name>Mg(2+)</name>
        <dbReference type="ChEBI" id="CHEBI:18420"/>
    </cofactor>
</comment>
<sequence>MACFLARLLHMLRKFLSMVLCSVNSKPSDRRRHPFQDHEVVLKKAARRRPARIAIPKPLATPAAAFAVGQEEGDAVEEVQAESGDYCVASKRGQRHKMEDGYAFFGVFDGHGGRAAVDFVSEKLGKNIVTALDEVEDEEGEREANGRVEMAIRAGYSTTDREFLNQGLTSGACAATVLVKDGEMHVANVGDCRVVMSHRGVANALTDDHRAAREDERNRIQNNGGFVTCHNGTWRVQDTLAVSRSFGDLSLKEWIISEPEIKNIHLTPDCEFLILASDGLWDKVTNQEAVDVVSRHGSLLESCKVLIELSCRRGNKDDITVMVIQLKSFVQLKG</sequence>
<evidence type="ECO:0000256" key="6">
    <source>
        <dbReference type="ARBA" id="ARBA00022801"/>
    </source>
</evidence>
<dbReference type="PROSITE" id="PS51746">
    <property type="entry name" value="PPM_2"/>
    <property type="match status" value="1"/>
</dbReference>
<keyword evidence="16" id="KW-1185">Reference proteome</keyword>
<keyword evidence="8 12" id="KW-0904">Protein phosphatase</keyword>
<evidence type="ECO:0000313" key="16">
    <source>
        <dbReference type="Proteomes" id="UP000734854"/>
    </source>
</evidence>
<keyword evidence="9" id="KW-0464">Manganese</keyword>
<dbReference type="InterPro" id="IPR000222">
    <property type="entry name" value="PP2C_BS"/>
</dbReference>
<comment type="similarity">
    <text evidence="3 12">Belongs to the PP2C family.</text>
</comment>
<feature type="chain" id="PRO_5035191942" description="protein-serine/threonine phosphatase" evidence="13">
    <location>
        <begin position="22"/>
        <end position="334"/>
    </location>
</feature>
<comment type="catalytic activity">
    <reaction evidence="10">
        <text>O-phospho-L-seryl-[protein] + H2O = L-seryl-[protein] + phosphate</text>
        <dbReference type="Rhea" id="RHEA:20629"/>
        <dbReference type="Rhea" id="RHEA-COMP:9863"/>
        <dbReference type="Rhea" id="RHEA-COMP:11604"/>
        <dbReference type="ChEBI" id="CHEBI:15377"/>
        <dbReference type="ChEBI" id="CHEBI:29999"/>
        <dbReference type="ChEBI" id="CHEBI:43474"/>
        <dbReference type="ChEBI" id="CHEBI:83421"/>
        <dbReference type="EC" id="3.1.3.16"/>
    </reaction>
</comment>
<evidence type="ECO:0000256" key="2">
    <source>
        <dbReference type="ARBA" id="ARBA00001946"/>
    </source>
</evidence>
<protein>
    <recommendedName>
        <fullName evidence="4">protein-serine/threonine phosphatase</fullName>
        <ecNumber evidence="4">3.1.3.16</ecNumber>
    </recommendedName>
</protein>
<dbReference type="CDD" id="cd00143">
    <property type="entry name" value="PP2Cc"/>
    <property type="match status" value="1"/>
</dbReference>
<dbReference type="SUPFAM" id="SSF81606">
    <property type="entry name" value="PP2C-like"/>
    <property type="match status" value="1"/>
</dbReference>
<evidence type="ECO:0000313" key="15">
    <source>
        <dbReference type="EMBL" id="KAG6503172.1"/>
    </source>
</evidence>
<comment type="catalytic activity">
    <reaction evidence="11">
        <text>O-phospho-L-threonyl-[protein] + H2O = L-threonyl-[protein] + phosphate</text>
        <dbReference type="Rhea" id="RHEA:47004"/>
        <dbReference type="Rhea" id="RHEA-COMP:11060"/>
        <dbReference type="Rhea" id="RHEA-COMP:11605"/>
        <dbReference type="ChEBI" id="CHEBI:15377"/>
        <dbReference type="ChEBI" id="CHEBI:30013"/>
        <dbReference type="ChEBI" id="CHEBI:43474"/>
        <dbReference type="ChEBI" id="CHEBI:61977"/>
        <dbReference type="EC" id="3.1.3.16"/>
    </reaction>
</comment>
<dbReference type="InterPro" id="IPR036457">
    <property type="entry name" value="PPM-type-like_dom_sf"/>
</dbReference>
<evidence type="ECO:0000256" key="4">
    <source>
        <dbReference type="ARBA" id="ARBA00013081"/>
    </source>
</evidence>
<proteinExistence type="inferred from homology"/>
<evidence type="ECO:0000256" key="8">
    <source>
        <dbReference type="ARBA" id="ARBA00022912"/>
    </source>
</evidence>
<dbReference type="InterPro" id="IPR001932">
    <property type="entry name" value="PPM-type_phosphatase-like_dom"/>
</dbReference>
<organism evidence="15 16">
    <name type="scientific">Zingiber officinale</name>
    <name type="common">Ginger</name>
    <name type="synonym">Amomum zingiber</name>
    <dbReference type="NCBI Taxonomy" id="94328"/>
    <lineage>
        <taxon>Eukaryota</taxon>
        <taxon>Viridiplantae</taxon>
        <taxon>Streptophyta</taxon>
        <taxon>Embryophyta</taxon>
        <taxon>Tracheophyta</taxon>
        <taxon>Spermatophyta</taxon>
        <taxon>Magnoliopsida</taxon>
        <taxon>Liliopsida</taxon>
        <taxon>Zingiberales</taxon>
        <taxon>Zingiberaceae</taxon>
        <taxon>Zingiber</taxon>
    </lineage>
</organism>
<reference evidence="15 16" key="1">
    <citation type="submission" date="2020-08" db="EMBL/GenBank/DDBJ databases">
        <title>Plant Genome Project.</title>
        <authorList>
            <person name="Zhang R.-G."/>
        </authorList>
    </citation>
    <scope>NUCLEOTIDE SEQUENCE [LARGE SCALE GENOMIC DNA]</scope>
    <source>
        <tissue evidence="15">Rhizome</tissue>
    </source>
</reference>
<dbReference type="EMBL" id="JACMSC010000010">
    <property type="protein sequence ID" value="KAG6503172.1"/>
    <property type="molecule type" value="Genomic_DNA"/>
</dbReference>
<dbReference type="FunFam" id="3.60.40.10:FF:000079">
    <property type="entry name" value="Probable protein phosphatase 2C 74"/>
    <property type="match status" value="1"/>
</dbReference>
<gene>
    <name evidence="15" type="ORF">ZIOFF_035483</name>
</gene>
<evidence type="ECO:0000256" key="7">
    <source>
        <dbReference type="ARBA" id="ARBA00022842"/>
    </source>
</evidence>
<comment type="cofactor">
    <cofactor evidence="1">
        <name>Mn(2+)</name>
        <dbReference type="ChEBI" id="CHEBI:29035"/>
    </cofactor>
</comment>
<dbReference type="GO" id="GO:0046872">
    <property type="term" value="F:metal ion binding"/>
    <property type="evidence" value="ECO:0007669"/>
    <property type="project" value="UniProtKB-KW"/>
</dbReference>
<dbReference type="Proteomes" id="UP000734854">
    <property type="component" value="Unassembled WGS sequence"/>
</dbReference>
<dbReference type="SMART" id="SM00332">
    <property type="entry name" value="PP2Cc"/>
    <property type="match status" value="1"/>
</dbReference>
<evidence type="ECO:0000256" key="9">
    <source>
        <dbReference type="ARBA" id="ARBA00023211"/>
    </source>
</evidence>
<evidence type="ECO:0000259" key="14">
    <source>
        <dbReference type="PROSITE" id="PS51746"/>
    </source>
</evidence>
<evidence type="ECO:0000256" key="13">
    <source>
        <dbReference type="SAM" id="SignalP"/>
    </source>
</evidence>
<feature type="domain" description="PPM-type phosphatase" evidence="14">
    <location>
        <begin position="85"/>
        <end position="326"/>
    </location>
</feature>
<keyword evidence="7" id="KW-0460">Magnesium</keyword>